<sequence length="132" mass="15404">MTRNILPKYFVSTQCPLLMKTIPSHSHLHFQNLRPLPYNVGRNFLDLKKSLLKHLQVHCLHRQSRDLHQFQLQQEVYVKRSISFSYGVGIQFNSLILQFGEESNELTTSATFNNKSVEETERRAGSFNNPSR</sequence>
<comment type="caution">
    <text evidence="1">The sequence shown here is derived from an EMBL/GenBank/DDBJ whole genome shotgun (WGS) entry which is preliminary data.</text>
</comment>
<evidence type="ECO:0000313" key="1">
    <source>
        <dbReference type="EMBL" id="GBL77400.1"/>
    </source>
</evidence>
<evidence type="ECO:0000313" key="2">
    <source>
        <dbReference type="Proteomes" id="UP000499080"/>
    </source>
</evidence>
<keyword evidence="2" id="KW-1185">Reference proteome</keyword>
<dbReference type="EMBL" id="BGPR01080113">
    <property type="protein sequence ID" value="GBL77400.1"/>
    <property type="molecule type" value="Genomic_DNA"/>
</dbReference>
<accession>A0A4Y2ACJ0</accession>
<dbReference type="AlphaFoldDB" id="A0A4Y2ACJ0"/>
<name>A0A4Y2ACJ0_ARAVE</name>
<protein>
    <submittedName>
        <fullName evidence="1">Uncharacterized protein</fullName>
    </submittedName>
</protein>
<reference evidence="1 2" key="1">
    <citation type="journal article" date="2019" name="Sci. Rep.">
        <title>Orb-weaving spider Araneus ventricosus genome elucidates the spidroin gene catalogue.</title>
        <authorList>
            <person name="Kono N."/>
            <person name="Nakamura H."/>
            <person name="Ohtoshi R."/>
            <person name="Moran D.A.P."/>
            <person name="Shinohara A."/>
            <person name="Yoshida Y."/>
            <person name="Fujiwara M."/>
            <person name="Mori M."/>
            <person name="Tomita M."/>
            <person name="Arakawa K."/>
        </authorList>
    </citation>
    <scope>NUCLEOTIDE SEQUENCE [LARGE SCALE GENOMIC DNA]</scope>
</reference>
<dbReference type="Proteomes" id="UP000499080">
    <property type="component" value="Unassembled WGS sequence"/>
</dbReference>
<organism evidence="1 2">
    <name type="scientific">Araneus ventricosus</name>
    <name type="common">Orbweaver spider</name>
    <name type="synonym">Epeira ventricosa</name>
    <dbReference type="NCBI Taxonomy" id="182803"/>
    <lineage>
        <taxon>Eukaryota</taxon>
        <taxon>Metazoa</taxon>
        <taxon>Ecdysozoa</taxon>
        <taxon>Arthropoda</taxon>
        <taxon>Chelicerata</taxon>
        <taxon>Arachnida</taxon>
        <taxon>Araneae</taxon>
        <taxon>Araneomorphae</taxon>
        <taxon>Entelegynae</taxon>
        <taxon>Araneoidea</taxon>
        <taxon>Araneidae</taxon>
        <taxon>Araneus</taxon>
    </lineage>
</organism>
<proteinExistence type="predicted"/>
<gene>
    <name evidence="1" type="ORF">AVEN_11766_1</name>
</gene>